<protein>
    <submittedName>
        <fullName evidence="1">Uncharacterized protein</fullName>
    </submittedName>
</protein>
<gene>
    <name evidence="1" type="ORF">I858_016325</name>
</gene>
<sequence>MEVSTIANKKLTEFTLKDVIERKITFTETNTIYDKKDFEDYNAGNLAALDEMLGDIKESNEEEFVKKYLEIMKVISKQFEKEEVTDTREVEKLSGYNNAIVDIMKCINPYYEYDVED</sequence>
<evidence type="ECO:0000313" key="1">
    <source>
        <dbReference type="EMBL" id="ANU28547.1"/>
    </source>
</evidence>
<dbReference type="KEGG" id="pll:I858_016325"/>
<dbReference type="OrthoDB" id="2923196at2"/>
<dbReference type="EMBL" id="CP016541">
    <property type="protein sequence ID" value="ANU28547.1"/>
    <property type="molecule type" value="Genomic_DNA"/>
</dbReference>
<proteinExistence type="predicted"/>
<keyword evidence="1" id="KW-0614">Plasmid</keyword>
<keyword evidence="2" id="KW-1185">Reference proteome</keyword>
<accession>A0A1B1S5T7</accession>
<evidence type="ECO:0000313" key="2">
    <source>
        <dbReference type="Proteomes" id="UP000053354"/>
    </source>
</evidence>
<geneLocation type="plasmid" evidence="1 2">
    <name>pPS15-1</name>
</geneLocation>
<organism evidence="1 2">
    <name type="scientific">Planococcus versutus</name>
    <dbReference type="NCBI Taxonomy" id="1302659"/>
    <lineage>
        <taxon>Bacteria</taxon>
        <taxon>Bacillati</taxon>
        <taxon>Bacillota</taxon>
        <taxon>Bacilli</taxon>
        <taxon>Bacillales</taxon>
        <taxon>Caryophanaceae</taxon>
        <taxon>Planococcus</taxon>
    </lineage>
</organism>
<reference evidence="1" key="1">
    <citation type="submission" date="2016-10" db="EMBL/GenBank/DDBJ databases">
        <authorList>
            <person name="See-Too W.S."/>
        </authorList>
    </citation>
    <scope>NUCLEOTIDE SEQUENCE</scope>
    <source>
        <strain evidence="1">L10.15</strain>
        <plasmid evidence="1">pPS15-1</plasmid>
    </source>
</reference>
<dbReference type="Proteomes" id="UP000053354">
    <property type="component" value="Plasmid pPS15-1"/>
</dbReference>
<dbReference type="RefSeq" id="WP_049695006.1">
    <property type="nucleotide sequence ID" value="NZ_CP016541.2"/>
</dbReference>
<dbReference type="AlphaFoldDB" id="A0A1B1S5T7"/>
<name>A0A1B1S5T7_9BACL</name>